<dbReference type="PROSITE" id="PS51349">
    <property type="entry name" value="FMN_HYDROXY_ACID_DH_2"/>
    <property type="match status" value="1"/>
</dbReference>
<evidence type="ECO:0000313" key="5">
    <source>
        <dbReference type="EMBL" id="KAJ3508327.1"/>
    </source>
</evidence>
<dbReference type="EMBL" id="JANKHO010000572">
    <property type="protein sequence ID" value="KAJ3508327.1"/>
    <property type="molecule type" value="Genomic_DNA"/>
</dbReference>
<protein>
    <recommendedName>
        <fullName evidence="4">FMN hydroxy acid dehydrogenase domain-containing protein</fullName>
    </recommendedName>
</protein>
<keyword evidence="2" id="KW-0560">Oxidoreductase</keyword>
<comment type="cofactor">
    <cofactor evidence="1">
        <name>FMN</name>
        <dbReference type="ChEBI" id="CHEBI:58210"/>
    </cofactor>
</comment>
<feature type="domain" description="FMN hydroxy acid dehydrogenase" evidence="4">
    <location>
        <begin position="41"/>
        <end position="260"/>
    </location>
</feature>
<sequence>MRLSHFFPTLLSVALAARPFLNEPDTGIEEVFGSLPAGTLPKLSLIAGLPDFEWAAKRVLSPFSYMYFRSGASGEYSYRNNLEAFHRYRFRPRVMQDVTNVASTLPTTLLGHNFSAPIFISPCALAGLAHPESELGLVRAAAAENILYMPSLFANLSIEDISAAKGEGQVLFQQVNRAPTDNTTQALFRRIESSGAKAIVFTVDAVAPRNRHRSGRFGFDQGDDSYDLATVSLFTLLSSRMSDTDITYIYSGTPTSSSKP</sequence>
<dbReference type="Proteomes" id="UP001148786">
    <property type="component" value="Unassembled WGS sequence"/>
</dbReference>
<feature type="chain" id="PRO_5040949517" description="FMN hydroxy acid dehydrogenase domain-containing protein" evidence="3">
    <location>
        <begin position="17"/>
        <end position="260"/>
    </location>
</feature>
<evidence type="ECO:0000256" key="2">
    <source>
        <dbReference type="ARBA" id="ARBA00023002"/>
    </source>
</evidence>
<comment type="caution">
    <text evidence="5">The sequence shown here is derived from an EMBL/GenBank/DDBJ whole genome shotgun (WGS) entry which is preliminary data.</text>
</comment>
<dbReference type="Pfam" id="PF01070">
    <property type="entry name" value="FMN_dh"/>
    <property type="match status" value="1"/>
</dbReference>
<keyword evidence="3" id="KW-0732">Signal</keyword>
<accession>A0A9W8JZI7</accession>
<proteinExistence type="predicted"/>
<gene>
    <name evidence="5" type="ORF">NLJ89_g5821</name>
</gene>
<dbReference type="InterPro" id="IPR013785">
    <property type="entry name" value="Aldolase_TIM"/>
</dbReference>
<feature type="signal peptide" evidence="3">
    <location>
        <begin position="1"/>
        <end position="16"/>
    </location>
</feature>
<evidence type="ECO:0000256" key="3">
    <source>
        <dbReference type="SAM" id="SignalP"/>
    </source>
</evidence>
<organism evidence="5 6">
    <name type="scientific">Agrocybe chaxingu</name>
    <dbReference type="NCBI Taxonomy" id="84603"/>
    <lineage>
        <taxon>Eukaryota</taxon>
        <taxon>Fungi</taxon>
        <taxon>Dikarya</taxon>
        <taxon>Basidiomycota</taxon>
        <taxon>Agaricomycotina</taxon>
        <taxon>Agaricomycetes</taxon>
        <taxon>Agaricomycetidae</taxon>
        <taxon>Agaricales</taxon>
        <taxon>Agaricineae</taxon>
        <taxon>Strophariaceae</taxon>
        <taxon>Agrocybe</taxon>
    </lineage>
</organism>
<dbReference type="OrthoDB" id="1925334at2759"/>
<dbReference type="PANTHER" id="PTHR10578:SF140">
    <property type="entry name" value="FMN HYDROXY ACID DEHYDROGENASE DOMAIN-CONTAINING PROTEIN"/>
    <property type="match status" value="1"/>
</dbReference>
<evidence type="ECO:0000313" key="6">
    <source>
        <dbReference type="Proteomes" id="UP001148786"/>
    </source>
</evidence>
<reference evidence="5" key="1">
    <citation type="submission" date="2022-07" db="EMBL/GenBank/DDBJ databases">
        <title>Genome Sequence of Agrocybe chaxingu.</title>
        <authorList>
            <person name="Buettner E."/>
        </authorList>
    </citation>
    <scope>NUCLEOTIDE SEQUENCE</scope>
    <source>
        <strain evidence="5">MP-N11</strain>
    </source>
</reference>
<keyword evidence="6" id="KW-1185">Reference proteome</keyword>
<name>A0A9W8JZI7_9AGAR</name>
<evidence type="ECO:0000256" key="1">
    <source>
        <dbReference type="ARBA" id="ARBA00001917"/>
    </source>
</evidence>
<evidence type="ECO:0000259" key="4">
    <source>
        <dbReference type="PROSITE" id="PS51349"/>
    </source>
</evidence>
<dbReference type="InterPro" id="IPR037396">
    <property type="entry name" value="FMN_HAD"/>
</dbReference>
<dbReference type="PANTHER" id="PTHR10578">
    <property type="entry name" value="S -2-HYDROXY-ACID OXIDASE-RELATED"/>
    <property type="match status" value="1"/>
</dbReference>
<dbReference type="SUPFAM" id="SSF51395">
    <property type="entry name" value="FMN-linked oxidoreductases"/>
    <property type="match status" value="1"/>
</dbReference>
<dbReference type="InterPro" id="IPR000262">
    <property type="entry name" value="FMN-dep_DH"/>
</dbReference>
<dbReference type="AlphaFoldDB" id="A0A9W8JZI7"/>
<dbReference type="GO" id="GO:0016491">
    <property type="term" value="F:oxidoreductase activity"/>
    <property type="evidence" value="ECO:0007669"/>
    <property type="project" value="UniProtKB-KW"/>
</dbReference>
<dbReference type="Gene3D" id="3.20.20.70">
    <property type="entry name" value="Aldolase class I"/>
    <property type="match status" value="1"/>
</dbReference>